<dbReference type="EMBL" id="JACCHP010000014">
    <property type="protein sequence ID" value="MBH5400350.1"/>
    <property type="molecule type" value="Genomic_DNA"/>
</dbReference>
<feature type="signal peptide" evidence="9">
    <location>
        <begin position="1"/>
        <end position="30"/>
    </location>
</feature>
<evidence type="ECO:0000256" key="2">
    <source>
        <dbReference type="ARBA" id="ARBA00005992"/>
    </source>
</evidence>
<evidence type="ECO:0000313" key="12">
    <source>
        <dbReference type="Proteomes" id="UP000807370"/>
    </source>
</evidence>
<comment type="similarity">
    <text evidence="2">Belongs to the YkuD family.</text>
</comment>
<dbReference type="PROSITE" id="PS52029">
    <property type="entry name" value="LD_TPASE"/>
    <property type="match status" value="1"/>
</dbReference>
<dbReference type="InterPro" id="IPR005490">
    <property type="entry name" value="LD_TPept_cat_dom"/>
</dbReference>
<evidence type="ECO:0000259" key="10">
    <source>
        <dbReference type="PROSITE" id="PS52029"/>
    </source>
</evidence>
<organism evidence="11 12">
    <name type="scientific">Bradyrhizobium agreste</name>
    <dbReference type="NCBI Taxonomy" id="2751811"/>
    <lineage>
        <taxon>Bacteria</taxon>
        <taxon>Pseudomonadati</taxon>
        <taxon>Pseudomonadota</taxon>
        <taxon>Alphaproteobacteria</taxon>
        <taxon>Hyphomicrobiales</taxon>
        <taxon>Nitrobacteraceae</taxon>
        <taxon>Bradyrhizobium</taxon>
    </lineage>
</organism>
<evidence type="ECO:0000256" key="6">
    <source>
        <dbReference type="ARBA" id="ARBA00023316"/>
    </source>
</evidence>
<gene>
    <name evidence="11" type="ORF">HZZ13_21490</name>
</gene>
<feature type="active site" description="Nucleophile" evidence="7">
    <location>
        <position position="120"/>
    </location>
</feature>
<name>A0ABS0PT26_9BRAD</name>
<dbReference type="SUPFAM" id="SSF141523">
    <property type="entry name" value="L,D-transpeptidase catalytic domain-like"/>
    <property type="match status" value="1"/>
</dbReference>
<keyword evidence="5 7" id="KW-0573">Peptidoglycan synthesis</keyword>
<keyword evidence="3" id="KW-0808">Transferase</keyword>
<feature type="domain" description="L,D-TPase catalytic" evidence="10">
    <location>
        <begin position="32"/>
        <end position="148"/>
    </location>
</feature>
<dbReference type="Proteomes" id="UP000807370">
    <property type="component" value="Unassembled WGS sequence"/>
</dbReference>
<dbReference type="PANTHER" id="PTHR30582:SF2">
    <property type="entry name" value="L,D-TRANSPEPTIDASE YCIB-RELATED"/>
    <property type="match status" value="1"/>
</dbReference>
<keyword evidence="6 7" id="KW-0961">Cell wall biogenesis/degradation</keyword>
<reference evidence="11 12" key="1">
    <citation type="submission" date="2020-07" db="EMBL/GenBank/DDBJ databases">
        <title>Bradyrhizobium diversity isolated from nodules of indigenous legumes of Western Australia.</title>
        <authorList>
            <person name="Klepa M.S."/>
        </authorList>
    </citation>
    <scope>NUCLEOTIDE SEQUENCE [LARGE SCALE GENOMIC DNA]</scope>
    <source>
        <strain evidence="11 12">CNPSo 4010</strain>
    </source>
</reference>
<dbReference type="InterPro" id="IPR038063">
    <property type="entry name" value="Transpep_catalytic_dom"/>
</dbReference>
<feature type="chain" id="PRO_5047289164" evidence="9">
    <location>
        <begin position="31"/>
        <end position="268"/>
    </location>
</feature>
<feature type="region of interest" description="Disordered" evidence="8">
    <location>
        <begin position="162"/>
        <end position="245"/>
    </location>
</feature>
<dbReference type="Pfam" id="PF03734">
    <property type="entry name" value="YkuD"/>
    <property type="match status" value="1"/>
</dbReference>
<accession>A0ABS0PT26</accession>
<dbReference type="Gene3D" id="2.40.440.10">
    <property type="entry name" value="L,D-transpeptidase catalytic domain-like"/>
    <property type="match status" value="1"/>
</dbReference>
<sequence>MYRPEARSQMRSFLIAFISLMILSAGTAQAKVEITVDKDNQQMTVAVDGVARYHWPVSTGIPSRETPNGAFRAFRMEEDHYSKEFDDAPMPHAIFFTKIGHAIHGTDSVGRLGSPASHGCVRLSRQNASTLYALVQQQGVLNTTVTLTGSAQVALARNPRGRNNTALARAPQQPAEEQYATTGDPVNLTPQQPARRYMPQDDNYIYPADGSDTGARYPAPRSITRPYGTQAYQQLPQPTYDQGYGQQGYYYQQQPRQVYQPRGYYYQN</sequence>
<protein>
    <submittedName>
        <fullName evidence="11">L,D-transpeptidase</fullName>
    </submittedName>
</protein>
<evidence type="ECO:0000256" key="9">
    <source>
        <dbReference type="SAM" id="SignalP"/>
    </source>
</evidence>
<dbReference type="CDD" id="cd16913">
    <property type="entry name" value="YkuD_like"/>
    <property type="match status" value="1"/>
</dbReference>
<evidence type="ECO:0000256" key="5">
    <source>
        <dbReference type="ARBA" id="ARBA00022984"/>
    </source>
</evidence>
<comment type="caution">
    <text evidence="11">The sequence shown here is derived from an EMBL/GenBank/DDBJ whole genome shotgun (WGS) entry which is preliminary data.</text>
</comment>
<dbReference type="PANTHER" id="PTHR30582">
    <property type="entry name" value="L,D-TRANSPEPTIDASE"/>
    <property type="match status" value="1"/>
</dbReference>
<proteinExistence type="inferred from homology"/>
<keyword evidence="9" id="KW-0732">Signal</keyword>
<keyword evidence="4 7" id="KW-0133">Cell shape</keyword>
<evidence type="ECO:0000313" key="11">
    <source>
        <dbReference type="EMBL" id="MBH5400350.1"/>
    </source>
</evidence>
<feature type="active site" description="Proton donor/acceptor" evidence="7">
    <location>
        <position position="104"/>
    </location>
</feature>
<evidence type="ECO:0000256" key="4">
    <source>
        <dbReference type="ARBA" id="ARBA00022960"/>
    </source>
</evidence>
<keyword evidence="12" id="KW-1185">Reference proteome</keyword>
<comment type="pathway">
    <text evidence="1 7">Cell wall biogenesis; peptidoglycan biosynthesis.</text>
</comment>
<evidence type="ECO:0000256" key="3">
    <source>
        <dbReference type="ARBA" id="ARBA00022679"/>
    </source>
</evidence>
<evidence type="ECO:0000256" key="1">
    <source>
        <dbReference type="ARBA" id="ARBA00004752"/>
    </source>
</evidence>
<dbReference type="InterPro" id="IPR050979">
    <property type="entry name" value="LD-transpeptidase"/>
</dbReference>
<feature type="compositionally biased region" description="Low complexity" evidence="8">
    <location>
        <begin position="236"/>
        <end position="245"/>
    </location>
</feature>
<evidence type="ECO:0000256" key="7">
    <source>
        <dbReference type="PROSITE-ProRule" id="PRU01373"/>
    </source>
</evidence>
<evidence type="ECO:0000256" key="8">
    <source>
        <dbReference type="SAM" id="MobiDB-lite"/>
    </source>
</evidence>